<keyword evidence="4" id="KW-1185">Reference proteome</keyword>
<protein>
    <submittedName>
        <fullName evidence="2">Uncharacterized protein</fullName>
    </submittedName>
</protein>
<dbReference type="RefSeq" id="WP_077566619.1">
    <property type="nucleotide sequence ID" value="NZ_CP016809.1"/>
</dbReference>
<organism evidence="2">
    <name type="scientific">Paenibacillus ihbetae</name>
    <dbReference type="NCBI Taxonomy" id="1870820"/>
    <lineage>
        <taxon>Bacteria</taxon>
        <taxon>Bacillati</taxon>
        <taxon>Bacillota</taxon>
        <taxon>Bacilli</taxon>
        <taxon>Bacillales</taxon>
        <taxon>Paenibacillaceae</taxon>
        <taxon>Paenibacillus</taxon>
    </lineage>
</organism>
<evidence type="ECO:0000313" key="3">
    <source>
        <dbReference type="EMBL" id="OOC61811.1"/>
    </source>
</evidence>
<keyword evidence="1" id="KW-0812">Transmembrane</keyword>
<dbReference type="OrthoDB" id="9917602at2"/>
<dbReference type="KEGG" id="pib:BBD41_27580"/>
<dbReference type="GeneID" id="48312069"/>
<keyword evidence="1" id="KW-0472">Membrane</keyword>
<reference evidence="3 4" key="2">
    <citation type="submission" date="2016-12" db="EMBL/GenBank/DDBJ databases">
        <title>Genome sequencing and description of Paenibacillus sp. nov. from high altitude lake in the Indian Trans- Himalayas.</title>
        <authorList>
            <person name="Kiran S."/>
            <person name="Swarnkar M.K."/>
            <person name="Rana A."/>
            <person name="Tewari R."/>
            <person name="Gulati A."/>
        </authorList>
    </citation>
    <scope>NUCLEOTIDE SEQUENCE [LARGE SCALE GENOMIC DNA]</scope>
    <source>
        <strain evidence="3 4">IHBB 9951</strain>
    </source>
</reference>
<sequence length="64" mass="7725">MNPDFYHRDDEAAFGPVGAQYALLVFIRFLTRRKFLRINEQCERLREKMLEQKRLHINRSDLAS</sequence>
<feature type="transmembrane region" description="Helical" evidence="1">
    <location>
        <begin position="12"/>
        <end position="31"/>
    </location>
</feature>
<evidence type="ECO:0000256" key="1">
    <source>
        <dbReference type="SAM" id="Phobius"/>
    </source>
</evidence>
<dbReference type="EMBL" id="MRVI01000001">
    <property type="protein sequence ID" value="OOC61811.1"/>
    <property type="molecule type" value="Genomic_DNA"/>
</dbReference>
<proteinExistence type="predicted"/>
<dbReference type="AlphaFoldDB" id="A0A1B2E7S5"/>
<evidence type="ECO:0000313" key="2">
    <source>
        <dbReference type="EMBL" id="ANY76035.1"/>
    </source>
</evidence>
<gene>
    <name evidence="3" type="ORF">BBD40_08060</name>
    <name evidence="2" type="ORF">BBD41_27580</name>
</gene>
<accession>A0A1B2E7S5</accession>
<reference evidence="2" key="1">
    <citation type="submission" date="2016-08" db="EMBL/GenBank/DDBJ databases">
        <title>Complete Genome Seqeunce of Paenibacillus sp. nov. IHBB 9852 from high altitute lake of Indian trans-Himalayas.</title>
        <authorList>
            <person name="Kiran S."/>
            <person name="Swarnkar M.K."/>
            <person name="Rana A."/>
            <person name="Tewari R."/>
            <person name="Gulati A."/>
        </authorList>
    </citation>
    <scope>NUCLEOTIDE SEQUENCE [LARGE SCALE GENOMIC DNA]</scope>
    <source>
        <strain evidence="2">IHBB 9852</strain>
    </source>
</reference>
<keyword evidence="1" id="KW-1133">Transmembrane helix</keyword>
<evidence type="ECO:0000313" key="4">
    <source>
        <dbReference type="Proteomes" id="UP000189059"/>
    </source>
</evidence>
<dbReference type="EMBL" id="CP016809">
    <property type="protein sequence ID" value="ANY76035.1"/>
    <property type="molecule type" value="Genomic_DNA"/>
</dbReference>
<name>A0A1B2E7S5_9BACL</name>
<dbReference type="Proteomes" id="UP000189059">
    <property type="component" value="Unassembled WGS sequence"/>
</dbReference>